<comment type="caution">
    <text evidence="2">The sequence shown here is derived from an EMBL/GenBank/DDBJ whole genome shotgun (WGS) entry which is preliminary data.</text>
</comment>
<protein>
    <submittedName>
        <fullName evidence="2">Serine/threonine-protein phosphatase</fullName>
    </submittedName>
</protein>
<dbReference type="Pfam" id="PF13672">
    <property type="entry name" value="PP2C_2"/>
    <property type="match status" value="1"/>
</dbReference>
<dbReference type="InterPro" id="IPR001932">
    <property type="entry name" value="PPM-type_phosphatase-like_dom"/>
</dbReference>
<dbReference type="InterPro" id="IPR053287">
    <property type="entry name" value="PP2C-like_domain"/>
</dbReference>
<dbReference type="PROSITE" id="PS51746">
    <property type="entry name" value="PPM_2"/>
    <property type="match status" value="1"/>
</dbReference>
<dbReference type="InterPro" id="IPR036457">
    <property type="entry name" value="PPM-type-like_dom_sf"/>
</dbReference>
<accession>A0A927IHF9</accession>
<proteinExistence type="predicted"/>
<dbReference type="Proteomes" id="UP000622317">
    <property type="component" value="Unassembled WGS sequence"/>
</dbReference>
<dbReference type="EMBL" id="JACYFG010000013">
    <property type="protein sequence ID" value="MBD5779789.1"/>
    <property type="molecule type" value="Genomic_DNA"/>
</dbReference>
<name>A0A927IHF9_9BACT</name>
<dbReference type="AlphaFoldDB" id="A0A927IHF9"/>
<dbReference type="SMART" id="SM00331">
    <property type="entry name" value="PP2C_SIG"/>
    <property type="match status" value="1"/>
</dbReference>
<dbReference type="Gene3D" id="3.60.40.10">
    <property type="entry name" value="PPM-type phosphatase domain"/>
    <property type="match status" value="1"/>
</dbReference>
<dbReference type="SUPFAM" id="SSF81606">
    <property type="entry name" value="PP2C-like"/>
    <property type="match status" value="1"/>
</dbReference>
<evidence type="ECO:0000313" key="2">
    <source>
        <dbReference type="EMBL" id="MBD5779789.1"/>
    </source>
</evidence>
<keyword evidence="3" id="KW-1185">Reference proteome</keyword>
<reference evidence="2" key="1">
    <citation type="submission" date="2020-09" db="EMBL/GenBank/DDBJ databases">
        <title>Pelagicoccus enzymogenes sp. nov. with an EPS production, isolated from marine sediment.</title>
        <authorList>
            <person name="Feng X."/>
        </authorList>
    </citation>
    <scope>NUCLEOTIDE SEQUENCE</scope>
    <source>
        <strain evidence="2">NFK12</strain>
    </source>
</reference>
<dbReference type="CDD" id="cd00143">
    <property type="entry name" value="PP2Cc"/>
    <property type="match status" value="1"/>
</dbReference>
<evidence type="ECO:0000259" key="1">
    <source>
        <dbReference type="PROSITE" id="PS51746"/>
    </source>
</evidence>
<gene>
    <name evidence="2" type="ORF">IEN85_09820</name>
</gene>
<dbReference type="SMART" id="SM00332">
    <property type="entry name" value="PP2Cc"/>
    <property type="match status" value="1"/>
</dbReference>
<dbReference type="RefSeq" id="WP_191616914.1">
    <property type="nucleotide sequence ID" value="NZ_JACYFG010000013.1"/>
</dbReference>
<evidence type="ECO:0000313" key="3">
    <source>
        <dbReference type="Proteomes" id="UP000622317"/>
    </source>
</evidence>
<dbReference type="PANTHER" id="PTHR21586">
    <property type="entry name" value="TIPA"/>
    <property type="match status" value="1"/>
</dbReference>
<dbReference type="PANTHER" id="PTHR21586:SF0">
    <property type="entry name" value="PP2C-LIKE DOMAIN-CONTAINING PROTEIN CG9801"/>
    <property type="match status" value="1"/>
</dbReference>
<sequence>MDRKLRGIAITHKGNYRSNNEDSLHWGPINGNPFALEEIEEATLSDSGEAAFLAAVADGVGGCAAGEEASELAIKTVKETLSRSGLRDQNELEQTLAQSLEEAHKKIVEEFLANPSKDGMATTFTGILFTLHATHLLHIGDSRCYRFRAGHLEQISKDHSPVATMVAEGKISEEEAQIHPYRSYIDRVLGNTDKPIEPVIEALYPKNGDRWLVCSDGLSDSLYREEIESTFNKYAQATIEDLGFALMNKALDRAGRDNLSLVLVEVGSPSLWTRTRQFLRTKLS</sequence>
<organism evidence="2 3">
    <name type="scientific">Pelagicoccus enzymogenes</name>
    <dbReference type="NCBI Taxonomy" id="2773457"/>
    <lineage>
        <taxon>Bacteria</taxon>
        <taxon>Pseudomonadati</taxon>
        <taxon>Verrucomicrobiota</taxon>
        <taxon>Opitutia</taxon>
        <taxon>Puniceicoccales</taxon>
        <taxon>Pelagicoccaceae</taxon>
        <taxon>Pelagicoccus</taxon>
    </lineage>
</organism>
<feature type="domain" description="PPM-type phosphatase" evidence="1">
    <location>
        <begin position="33"/>
        <end position="266"/>
    </location>
</feature>